<evidence type="ECO:0000313" key="6">
    <source>
        <dbReference type="Proteomes" id="UP001519332"/>
    </source>
</evidence>
<sequence>MATPLTLADLVAPLEVSQFLGSVQGQAHHRFPGTAGRFASLMPWSTLNTVLRQHRLDFPRLRLAQDGEVVPTHTYTEMVTPKRGAPIPKLLSAPLTEHLRNGATLVLDAVQELVDPVADLTAQLEHDLRERIQVNLYAGWGKTHGFDVHWDDHDAFILQIFGRKRWRIHGPTRPAPLHRDVEPPAQPPAEPIADFMLEDGDALYVPRGHWHDVSAVGEQSLHLTIGFNPATGIDLVAWLADQLRVDERFRRDLPRFAPAEQREAHAAQLRAGIEALLTPDVVDRFLKDRDAHGPALTRIGLPWAATSDLLPAEDDTEVRLLTPRAVLEYGEDNRTVTLLASGSRFTFAGAAGPVLSALVTGSTVAISELAGIAAPTLDRATVRALLGELITQGLLAVG</sequence>
<dbReference type="Gene3D" id="2.60.120.650">
    <property type="entry name" value="Cupin"/>
    <property type="match status" value="1"/>
</dbReference>
<dbReference type="InterPro" id="IPR003347">
    <property type="entry name" value="JmjC_dom"/>
</dbReference>
<dbReference type="PANTHER" id="PTHR13096">
    <property type="entry name" value="MINA53 MYC INDUCED NUCLEAR ANTIGEN"/>
    <property type="match status" value="1"/>
</dbReference>
<accession>A0ABS4U3N3</accession>
<dbReference type="RefSeq" id="WP_209647484.1">
    <property type="nucleotide sequence ID" value="NZ_JAGINW010000001.1"/>
</dbReference>
<dbReference type="SUPFAM" id="SSF51197">
    <property type="entry name" value="Clavaminate synthase-like"/>
    <property type="match status" value="1"/>
</dbReference>
<evidence type="ECO:0000256" key="1">
    <source>
        <dbReference type="ARBA" id="ARBA00001954"/>
    </source>
</evidence>
<keyword evidence="3" id="KW-0408">Iron</keyword>
<comment type="cofactor">
    <cofactor evidence="1">
        <name>Fe(2+)</name>
        <dbReference type="ChEBI" id="CHEBI:29033"/>
    </cofactor>
</comment>
<keyword evidence="6" id="KW-1185">Reference proteome</keyword>
<feature type="domain" description="JmjC" evidence="4">
    <location>
        <begin position="109"/>
        <end position="244"/>
    </location>
</feature>
<protein>
    <recommendedName>
        <fullName evidence="4">JmjC domain-containing protein</fullName>
    </recommendedName>
</protein>
<evidence type="ECO:0000313" key="5">
    <source>
        <dbReference type="EMBL" id="MBP2330800.1"/>
    </source>
</evidence>
<dbReference type="InterPro" id="IPR039994">
    <property type="entry name" value="NO66-like"/>
</dbReference>
<evidence type="ECO:0000256" key="3">
    <source>
        <dbReference type="ARBA" id="ARBA00023004"/>
    </source>
</evidence>
<dbReference type="Pfam" id="PF08007">
    <property type="entry name" value="JmjC_2"/>
    <property type="match status" value="1"/>
</dbReference>
<dbReference type="PANTHER" id="PTHR13096:SF8">
    <property type="entry name" value="RIBOSOMAL OXYGENASE 1"/>
    <property type="match status" value="1"/>
</dbReference>
<dbReference type="PROSITE" id="PS51184">
    <property type="entry name" value="JMJC"/>
    <property type="match status" value="1"/>
</dbReference>
<gene>
    <name evidence="5" type="ORF">JOF56_011185</name>
</gene>
<dbReference type="EMBL" id="JAGINW010000001">
    <property type="protein sequence ID" value="MBP2330800.1"/>
    <property type="molecule type" value="Genomic_DNA"/>
</dbReference>
<keyword evidence="2" id="KW-0479">Metal-binding</keyword>
<reference evidence="5 6" key="1">
    <citation type="submission" date="2021-03" db="EMBL/GenBank/DDBJ databases">
        <title>Sequencing the genomes of 1000 actinobacteria strains.</title>
        <authorList>
            <person name="Klenk H.-P."/>
        </authorList>
    </citation>
    <scope>NUCLEOTIDE SEQUENCE [LARGE SCALE GENOMIC DNA]</scope>
    <source>
        <strain evidence="5 6">DSM 46670</strain>
    </source>
</reference>
<evidence type="ECO:0000259" key="4">
    <source>
        <dbReference type="PROSITE" id="PS51184"/>
    </source>
</evidence>
<evidence type="ECO:0000256" key="2">
    <source>
        <dbReference type="ARBA" id="ARBA00022723"/>
    </source>
</evidence>
<dbReference type="Proteomes" id="UP001519332">
    <property type="component" value="Unassembled WGS sequence"/>
</dbReference>
<comment type="caution">
    <text evidence="5">The sequence shown here is derived from an EMBL/GenBank/DDBJ whole genome shotgun (WGS) entry which is preliminary data.</text>
</comment>
<dbReference type="SMART" id="SM00558">
    <property type="entry name" value="JmjC"/>
    <property type="match status" value="1"/>
</dbReference>
<name>A0ABS4U3N3_9PSEU</name>
<organism evidence="5 6">
    <name type="scientific">Kibdelosporangium banguiense</name>
    <dbReference type="NCBI Taxonomy" id="1365924"/>
    <lineage>
        <taxon>Bacteria</taxon>
        <taxon>Bacillati</taxon>
        <taxon>Actinomycetota</taxon>
        <taxon>Actinomycetes</taxon>
        <taxon>Pseudonocardiales</taxon>
        <taxon>Pseudonocardiaceae</taxon>
        <taxon>Kibdelosporangium</taxon>
    </lineage>
</organism>
<proteinExistence type="predicted"/>